<dbReference type="SMART" id="SM00354">
    <property type="entry name" value="HTH_LACI"/>
    <property type="match status" value="1"/>
</dbReference>
<dbReference type="Gene3D" id="1.10.260.40">
    <property type="entry name" value="lambda repressor-like DNA-binding domains"/>
    <property type="match status" value="1"/>
</dbReference>
<dbReference type="InterPro" id="IPR028082">
    <property type="entry name" value="Peripla_BP_I"/>
</dbReference>
<name>A0A1L7RAP5_9ACTO</name>
<dbReference type="Pfam" id="PF13377">
    <property type="entry name" value="Peripla_BP_3"/>
    <property type="match status" value="1"/>
</dbReference>
<keyword evidence="2" id="KW-0238">DNA-binding</keyword>
<evidence type="ECO:0000256" key="2">
    <source>
        <dbReference type="ARBA" id="ARBA00023125"/>
    </source>
</evidence>
<dbReference type="EMBL" id="LK995488">
    <property type="protein sequence ID" value="CED90925.1"/>
    <property type="molecule type" value="Genomic_DNA"/>
</dbReference>
<reference evidence="5" key="1">
    <citation type="submission" date="2014-07" db="EMBL/GenBank/DDBJ databases">
        <authorList>
            <person name="Zhang J.E."/>
            <person name="Yang H."/>
            <person name="Guo J."/>
            <person name="Deng Z."/>
            <person name="Luo H."/>
            <person name="Luo M."/>
            <person name="Zhao B."/>
        </authorList>
    </citation>
    <scope>NUCLEOTIDE SEQUENCE</scope>
    <source>
        <strain evidence="5">AM4</strain>
    </source>
</reference>
<accession>A0A1L7RAP5</accession>
<dbReference type="SUPFAM" id="SSF53822">
    <property type="entry name" value="Periplasmic binding protein-like I"/>
    <property type="match status" value="1"/>
</dbReference>
<dbReference type="CDD" id="cd01392">
    <property type="entry name" value="HTH_LacI"/>
    <property type="match status" value="1"/>
</dbReference>
<organism evidence="5">
    <name type="scientific">Actinomyces succiniciruminis</name>
    <dbReference type="NCBI Taxonomy" id="1522002"/>
    <lineage>
        <taxon>Bacteria</taxon>
        <taxon>Bacillati</taxon>
        <taxon>Actinomycetota</taxon>
        <taxon>Actinomycetes</taxon>
        <taxon>Actinomycetales</taxon>
        <taxon>Actinomycetaceae</taxon>
        <taxon>Actinomyces</taxon>
    </lineage>
</organism>
<dbReference type="PANTHER" id="PTHR30146:SF153">
    <property type="entry name" value="LACTOSE OPERON REPRESSOR"/>
    <property type="match status" value="1"/>
</dbReference>
<evidence type="ECO:0000256" key="3">
    <source>
        <dbReference type="ARBA" id="ARBA00023163"/>
    </source>
</evidence>
<dbReference type="InterPro" id="IPR000843">
    <property type="entry name" value="HTH_LacI"/>
</dbReference>
<evidence type="ECO:0000313" key="5">
    <source>
        <dbReference type="EMBL" id="CED90925.1"/>
    </source>
</evidence>
<dbReference type="Pfam" id="PF00356">
    <property type="entry name" value="LacI"/>
    <property type="match status" value="1"/>
</dbReference>
<dbReference type="GO" id="GO:0000976">
    <property type="term" value="F:transcription cis-regulatory region binding"/>
    <property type="evidence" value="ECO:0007669"/>
    <property type="project" value="TreeGrafter"/>
</dbReference>
<protein>
    <submittedName>
        <fullName evidence="5">Transcriptional regulator, LacI</fullName>
    </submittedName>
</protein>
<dbReference type="RefSeq" id="WP_210579661.1">
    <property type="nucleotide sequence ID" value="NZ_LK995488.1"/>
</dbReference>
<keyword evidence="3" id="KW-0804">Transcription</keyword>
<dbReference type="AlphaFoldDB" id="A0A1L7RAP5"/>
<dbReference type="GO" id="GO:0003700">
    <property type="term" value="F:DNA-binding transcription factor activity"/>
    <property type="evidence" value="ECO:0007669"/>
    <property type="project" value="TreeGrafter"/>
</dbReference>
<dbReference type="SUPFAM" id="SSF47413">
    <property type="entry name" value="lambda repressor-like DNA-binding domains"/>
    <property type="match status" value="1"/>
</dbReference>
<evidence type="ECO:0000256" key="1">
    <source>
        <dbReference type="ARBA" id="ARBA00023015"/>
    </source>
</evidence>
<dbReference type="PROSITE" id="PS50932">
    <property type="entry name" value="HTH_LACI_2"/>
    <property type="match status" value="1"/>
</dbReference>
<dbReference type="InterPro" id="IPR046335">
    <property type="entry name" value="LacI/GalR-like_sensor"/>
</dbReference>
<dbReference type="InterPro" id="IPR010982">
    <property type="entry name" value="Lambda_DNA-bd_dom_sf"/>
</dbReference>
<proteinExistence type="predicted"/>
<dbReference type="Gene3D" id="3.40.50.2300">
    <property type="match status" value="2"/>
</dbReference>
<feature type="domain" description="HTH lacI-type" evidence="4">
    <location>
        <begin position="2"/>
        <end position="56"/>
    </location>
</feature>
<evidence type="ECO:0000259" key="4">
    <source>
        <dbReference type="PROSITE" id="PS50932"/>
    </source>
</evidence>
<gene>
    <name evidence="5" type="ORF">AAM4_1093</name>
</gene>
<dbReference type="CDD" id="cd06267">
    <property type="entry name" value="PBP1_LacI_sugar_binding-like"/>
    <property type="match status" value="1"/>
</dbReference>
<keyword evidence="1" id="KW-0805">Transcription regulation</keyword>
<sequence length="335" mass="35551">MATRAEVARLAGVSPSTVTYVLTGQRPTTRATRERVQRAIDELGYRPNRHASMLAARSVRTVGVLFRMQRSGIDVNDLEYVEGLRQGVEPQGMQVFVPVGRRSGPMDALEALVRSRALEAAVLMDVAIDDEREEYLLGEGVPTVLIGTSNRADGAPGVDADFERMADLGVHHLVELGHRRILFLMRDVHADRSHAYAAQSQAVRQAARRHGVEAVFRSCPDNVIAGAHVLGPDGLPGGCTAVVSNNASALEGVIAAAWARGLSLPSDLSLVSVGLTAARTPAGDLVTEVGVDRPALGRMAGDLLLHYLTDDSVSGVTLVEPRLIDHGSTASPGPA</sequence>
<dbReference type="PANTHER" id="PTHR30146">
    <property type="entry name" value="LACI-RELATED TRANSCRIPTIONAL REPRESSOR"/>
    <property type="match status" value="1"/>
</dbReference>